<evidence type="ECO:0000313" key="9">
    <source>
        <dbReference type="Proteomes" id="UP000504634"/>
    </source>
</evidence>
<protein>
    <recommendedName>
        <fullName evidence="4">COP9 signalosome complex subunit 8</fullName>
    </recommendedName>
</protein>
<dbReference type="InterPro" id="IPR033464">
    <property type="entry name" value="CSN8_PSD8_EIF3K"/>
</dbReference>
<keyword evidence="5" id="KW-0963">Cytoplasm</keyword>
<comment type="subcellular location">
    <subcellularLocation>
        <location evidence="2">Cytoplasm</location>
    </subcellularLocation>
    <subcellularLocation>
        <location evidence="1">Nucleus</location>
    </subcellularLocation>
</comment>
<feature type="domain" description="PCI" evidence="8">
    <location>
        <begin position="1"/>
        <end position="170"/>
    </location>
</feature>
<name>A0A6J2TJ14_DROLE</name>
<comment type="similarity">
    <text evidence="3">Belongs to the CSN8 family.</text>
</comment>
<keyword evidence="9" id="KW-1185">Reference proteome</keyword>
<evidence type="ECO:0000313" key="10">
    <source>
        <dbReference type="RefSeq" id="XP_030376656.1"/>
    </source>
</evidence>
<evidence type="ECO:0000256" key="3">
    <source>
        <dbReference type="ARBA" id="ARBA00008252"/>
    </source>
</evidence>
<dbReference type="GO" id="GO:0000338">
    <property type="term" value="P:protein deneddylation"/>
    <property type="evidence" value="ECO:0007669"/>
    <property type="project" value="InterPro"/>
</dbReference>
<evidence type="ECO:0000256" key="4">
    <source>
        <dbReference type="ARBA" id="ARBA00014875"/>
    </source>
</evidence>
<keyword evidence="6" id="KW-0736">Signalosome</keyword>
<dbReference type="PANTHER" id="PTHR13339:SF0">
    <property type="entry name" value="COP9 SIGNALOSOME COMPLEX SUBUNIT 8"/>
    <property type="match status" value="1"/>
</dbReference>
<organism evidence="9 10">
    <name type="scientific">Drosophila lebanonensis</name>
    <name type="common">Fruit fly</name>
    <name type="synonym">Scaptodrosophila lebanonensis</name>
    <dbReference type="NCBI Taxonomy" id="7225"/>
    <lineage>
        <taxon>Eukaryota</taxon>
        <taxon>Metazoa</taxon>
        <taxon>Ecdysozoa</taxon>
        <taxon>Arthropoda</taxon>
        <taxon>Hexapoda</taxon>
        <taxon>Insecta</taxon>
        <taxon>Pterygota</taxon>
        <taxon>Neoptera</taxon>
        <taxon>Endopterygota</taxon>
        <taxon>Diptera</taxon>
        <taxon>Brachycera</taxon>
        <taxon>Muscomorpha</taxon>
        <taxon>Ephydroidea</taxon>
        <taxon>Drosophilidae</taxon>
        <taxon>Scaptodrosophila</taxon>
    </lineage>
</organism>
<dbReference type="PROSITE" id="PS50250">
    <property type="entry name" value="PCI"/>
    <property type="match status" value="1"/>
</dbReference>
<evidence type="ECO:0000256" key="2">
    <source>
        <dbReference type="ARBA" id="ARBA00004496"/>
    </source>
</evidence>
<dbReference type="AlphaFoldDB" id="A0A6J2TJ14"/>
<reference evidence="10" key="1">
    <citation type="submission" date="2025-08" db="UniProtKB">
        <authorList>
            <consortium name="RefSeq"/>
        </authorList>
    </citation>
    <scope>IDENTIFICATION</scope>
    <source>
        <strain evidence="10">11010-0011.00</strain>
        <tissue evidence="10">Whole body</tissue>
    </source>
</reference>
<dbReference type="Proteomes" id="UP000504634">
    <property type="component" value="Unplaced"/>
</dbReference>
<dbReference type="InterPro" id="IPR000717">
    <property type="entry name" value="PCI_dom"/>
</dbReference>
<proteinExistence type="inferred from homology"/>
<evidence type="ECO:0000259" key="8">
    <source>
        <dbReference type="PROSITE" id="PS50250"/>
    </source>
</evidence>
<sequence length="185" mass="21431">MQVYKYQELMEKLENDELEQIGLGPEVYAQLLAIYLYQSELSKAKLLWMRMSDNLKNKEENKELTQLHLLTVALQKNDSSDFFDYIKFEWSENVKPIVEDLLAKQREELFTLMGTAYASIYEQNLLEMTQMSAEELKSACAALNWTQEQDGDQVIILPIPKETVSSVAGDDQLLKLTEFVSFLEN</sequence>
<dbReference type="GO" id="GO:0008180">
    <property type="term" value="C:COP9 signalosome"/>
    <property type="evidence" value="ECO:0007669"/>
    <property type="project" value="UniProtKB-KW"/>
</dbReference>
<dbReference type="GeneID" id="115625663"/>
<dbReference type="OrthoDB" id="5351233at2759"/>
<dbReference type="Pfam" id="PF10075">
    <property type="entry name" value="CSN8_PSD8_EIF3K"/>
    <property type="match status" value="1"/>
</dbReference>
<evidence type="ECO:0000256" key="7">
    <source>
        <dbReference type="ARBA" id="ARBA00023242"/>
    </source>
</evidence>
<evidence type="ECO:0000256" key="6">
    <source>
        <dbReference type="ARBA" id="ARBA00022790"/>
    </source>
</evidence>
<dbReference type="InterPro" id="IPR033205">
    <property type="entry name" value="COP9_CSN8"/>
</dbReference>
<dbReference type="GO" id="GO:0010387">
    <property type="term" value="P:COP9 signalosome assembly"/>
    <property type="evidence" value="ECO:0007669"/>
    <property type="project" value="InterPro"/>
</dbReference>
<dbReference type="RefSeq" id="XP_030376656.1">
    <property type="nucleotide sequence ID" value="XM_030520796.1"/>
</dbReference>
<dbReference type="CTD" id="49077"/>
<keyword evidence="7" id="KW-0539">Nucleus</keyword>
<accession>A0A6J2TJ14</accession>
<dbReference type="GO" id="GO:0005737">
    <property type="term" value="C:cytoplasm"/>
    <property type="evidence" value="ECO:0007669"/>
    <property type="project" value="UniProtKB-SubCell"/>
</dbReference>
<gene>
    <name evidence="10" type="primary">LOC115625663</name>
</gene>
<evidence type="ECO:0000256" key="1">
    <source>
        <dbReference type="ARBA" id="ARBA00004123"/>
    </source>
</evidence>
<dbReference type="PANTHER" id="PTHR13339">
    <property type="entry name" value="COP9 SIGNALOSOME COMPLEX SUBUNIT 8"/>
    <property type="match status" value="1"/>
</dbReference>
<evidence type="ECO:0000256" key="5">
    <source>
        <dbReference type="ARBA" id="ARBA00022490"/>
    </source>
</evidence>